<dbReference type="Gene3D" id="2.10.25.10">
    <property type="entry name" value="Laminin"/>
    <property type="match status" value="1"/>
</dbReference>
<evidence type="ECO:0000256" key="3">
    <source>
        <dbReference type="SAM" id="Phobius"/>
    </source>
</evidence>
<dbReference type="EMBL" id="LODT01000020">
    <property type="protein sequence ID" value="KYQ99673.1"/>
    <property type="molecule type" value="Genomic_DNA"/>
</dbReference>
<sequence length="3406" mass="362085">MLKINVILQILFILLLNSVHVVFSQVYTNPVNGHTYEYIAGKYSWTQAQALAAVANPPGYLATITTQSEYEFIVNSVLGGVAGINYGWIGSHSNDSSSPDGSGFKWRTGPEVDLPMYDRKLNKCFSFCAFLPYQPDIPGLERYVHFWSSVRWNDVVENWSDIQGYYIERGGLTDPYMIPPDTDDKYITFKNLVRFRTSTLSINAVSLNGKTNFQCVVTSYDATSATCTKPVSMTGEYDITIGDGLVTPFVLKRVHPTLPYVSSIVPAYTQGATVTISGESFGDKASEVTVYLSSKLIACNQVNFIIPHRLFTCVLASTIYSTVPSVDNTYLDLTNINVNGIKLVNATRVPHINVPTQTMFSFTSNDYGNQNGNLMSESKVAQLYTPFATADQNFIMPLFTSSPQVACFKYNVASSAYTIQQGPNAGYTFISSSGQCSLPSGCALDPSYTTNNNSLPMGYLIPTRTFYALTSTVAQAGGGGGCRYIFSFIIPQGVTPVFTSSQVYRVPTKGGIVTVPISAGIKMTYSAYAAVWGGASIASQIVPVFRPNPALDITFPVGTGIPKALSVSVDGLSSGTSVNPVTVGYIAPSISKVTIGASTAGQNINIEGDNFGDTISKISVTITPISPSGTAYQCGSISIVENHTKLQCTLASGTGTYSTQVSVDGQNSNTFQSTYAIPSITSVTQNGVKFTMVATDMGDNLSQISITMGSIPVLNEEIIFVSAGVVSFNLSTMAVDASFVLNVSGQASSPYPFFLTPFISSLNPTYNGGQATSFGYYFGSVDKYYFGGVAYTTFTINNPSYMVLEIPQGTGLDIPAYFTTSTGKTSNIFSYYYLQTIQSTSHNGTTLIYINGLNFWPGTMLRLPGGSNYNVATDYISINQLSAQIPLNTKSGSIALSTPDNIIVTYPQFKVTPLLTSVSSVTPTGGLITITGQFLSTKSALNSNLVTTVAVGTYPCTTPATLAVPSDNTKLTCTMPPGQGSNLYVNVTINGISNLGVVNFAYNPPAISTVVQTDQQIVITGSNYGAFSQVVVTLGSNVLTCTEVTVGSVVSCTVPITYSSGNLVLSAGGQLSSPYPLSLKPKINSMSLASASATAITLSGEYFRNSIGDVYSGTVGSASCLNVKNIANTDTIECTLASPSPVATSAVQPLVTITIGSKSSNSIPFSFAAPTIATLTQQNSPTILIVGDTLGNTDSPPVVTLSTVILTCEFTVYQSTISCQLPLTSTSGSLVLSNYGSQATKTFNLTPKINAIAPVVSGGTIEITGYFLGEASSVTIGPNVVSSASITIVDQGKITFTLSGSGVKLSSFLTSTTGQISNTQTYSFGLEFISVANDYTTNKLILKGKSFDTDSIVFFNSQPYDLSTTNISSLEEIIQTVPLSLTNGDISVQSNSQTLTLPLKLTPVISSMTSVPTTGGQVTVSGYFLNLVNSNGQTVPVTIQVGTGNIQTFNVKYTCTTPTNNGVDNLSILCQMPPGTGTDYFIKISIDGIVTSTVSHPMVRFSYGLPSISSVTQNANSITIQGNNFGNDLSKVSVTLNGITLSSCQYVTSHTSISCPAPQSSSSGPIIVTVDTQPSTPYTTFKFTPIINSMTPALASDTVITVSGYYFRSLTSAVYQGSIGSHSCSSIRNIPNTDQIECTVQSPSPVLSSNQNLLVTVIVDSKSSNSIAFAFGAPSITSTTQNHYYSVEIVGMNLGNSDSVPQVSLDTVTLSCTLTTVQTTLNCTLPATASSSSELVVSVYSQSDNYQLNLQPVLSSITSASSGGEVNVNGYFLTGTKSITIGATISVTSYTLVDPNHLKFNIPAGTGINLQTTITTNQNIVSTSILYSYLPQLTSYIHSGTASITLIGNNFDTDSLVTINSVQYPSTDITQLDQDKIILVIPTGLLNGNVYVTSHSAPTSSISFKLTPVLSSITSAKTTGGSVTIFGNYLNLKRSDNNPTTVSVLVGSTPCTGVSPVAVGDNSKISCTMPSGSGSGYAVSVTIDTVASVGSATFSYGKPSITSISQNQTVVTISGESFGTSASQVQVYLNGVSLGAPTTLTDIQAVISVPKSSASGPVYLKVSGQDSNEIPLTLTPILESMTPSLSNPSSITLFGWYFNVIGNSQNLYKGFVGSQACVSVAHQLNDNSVVCALASEVSYTYPNTPSVTVEINSVSSNSIPYKYSAPEIDGVSQNLQHSLTLNGNNFGNLNEHAIVKLSGVLLDCNLTANSQLTLQCALPSTAESGSLEVNAYGLTDTYQVNLQPIITGITHVASGQVATITGFFLQGTNKITIGNTITITTGITIVDSNTVKFTVTGKGLNLQTTISNTVESNAITFSFLPVLTSYIHDGTPKLTLTGENFDSDSKVTINTIDYQASTTTINSATEIVQTIPSDLRNGFVIVTSQSTPTQSLLFKLTPTLSSVTSVPTSGGDITIFGSYLNTKTFDNNNTVIVVTVGTKNCPVVSSATVDNSKLVCTMPSGSGSNFSVSLSIDGVNAVGSVTFGYGKPSITSITQSQKTININGMNLGSDIADIQVELNQLPLTCTITTDNILLNCQVPQEYSTGPVMVTVQGQESNELQISLSPIIESMVPAQSNTQSIIISGWYFRSLSTVTYIGKIGSTTFISVTPIPGTDSLECNFTGTPAESNTTPSITITIDTLASLNSIPFKYSYPFISNVIQNQHTMIISGHSLGNSDSTPVVSFSNQNLTCNITSPQTKLTCSIPLSSLNSIVTVSNYGGSNSSDTLNLTPIITSVVQTTTAGGKITIVADYVNDLLLNSVDTYMLHVNNQPAILLIYMQTNIICEVEAGLPDNFTVTLTQNSMKSNDFVTNYLNPVIQSYSQDEFILTLEGISFGLAAQDQISLQISGQSVPCQTVVNHTKVDCNLESVKQSVESSSITIQRNSVSFTSQSLPVYLVPKLTSSTRAPVEGGLIKINGYFLNKISPSAQIPMSVNTTVGVCQLKSSNNLLIECTLGAGAHGVNNELKVTLNPVGSSTPFQSKILKFSAQDPTIIQIKTNGKFYYPSTGVITIQGTNFIPTPLATITIANKTCTNAQYISSRQYSCQFVGNVSMTDNYGLNVEIDCDSLKDNGDYFYYDQMQSCQPECTSNGQCVDGYCQCNEGYSGSQCQNTKPVEPEGPGTVDPGGAQYSSNLSVFFSHIREITLQNQVVIVYPVSAIRWNTSDVGDNPNEITSIGVFPNTNIKVEVKSIFFDQAETYYFAGERMDMEKNSLKYQVTVSGWPFNSTFNTLELIYALNAPSNIKSVCDEDIATNTTTSSNEDDLRYVEIQMNDKTFITKFSKRTIVDKRVTTINTKMLPKTDPIFQDAFYKNESLSNALAVSLMVPNFRDYVIIDPNFSLLINPNPPTSEDCETSEKKPALWWIAIVVVGAALLIAGAIVGVYYFKKRGARKSLTDSLSTRLDKIRK</sequence>
<dbReference type="InterPro" id="IPR000742">
    <property type="entry name" value="EGF"/>
</dbReference>
<keyword evidence="2" id="KW-0325">Glycoprotein</keyword>
<dbReference type="Gene3D" id="3.10.100.10">
    <property type="entry name" value="Mannose-Binding Protein A, subunit A"/>
    <property type="match status" value="1"/>
</dbReference>
<dbReference type="InterPro" id="IPR014756">
    <property type="entry name" value="Ig_E-set"/>
</dbReference>
<dbReference type="PANTHER" id="PTHR31341:SF15">
    <property type="entry name" value="EGF-LIKE DOMAIN-CONTAINING PROTEIN"/>
    <property type="match status" value="1"/>
</dbReference>
<feature type="signal peptide" evidence="4">
    <location>
        <begin position="1"/>
        <end position="24"/>
    </location>
</feature>
<feature type="domain" description="C-type lectin" evidence="5">
    <location>
        <begin position="31"/>
        <end position="154"/>
    </location>
</feature>
<dbReference type="InterPro" id="IPR016187">
    <property type="entry name" value="CTDL_fold"/>
</dbReference>
<dbReference type="InterPro" id="IPR016186">
    <property type="entry name" value="C-type_lectin-like/link_sf"/>
</dbReference>
<evidence type="ECO:0000256" key="2">
    <source>
        <dbReference type="ARBA" id="ARBA00023180"/>
    </source>
</evidence>
<dbReference type="InterPro" id="IPR002909">
    <property type="entry name" value="IPT_dom"/>
</dbReference>
<dbReference type="PROSITE" id="PS00022">
    <property type="entry name" value="EGF_1"/>
    <property type="match status" value="1"/>
</dbReference>
<dbReference type="Pfam" id="PF01833">
    <property type="entry name" value="TIG"/>
    <property type="match status" value="4"/>
</dbReference>
<evidence type="ECO:0000256" key="1">
    <source>
        <dbReference type="ARBA" id="ARBA00022729"/>
    </source>
</evidence>
<dbReference type="Gene3D" id="2.60.40.10">
    <property type="entry name" value="Immunoglobulins"/>
    <property type="match status" value="8"/>
</dbReference>
<dbReference type="OrthoDB" id="20973at2759"/>
<dbReference type="PROSITE" id="PS01186">
    <property type="entry name" value="EGF_2"/>
    <property type="match status" value="1"/>
</dbReference>
<comment type="caution">
    <text evidence="6">The sequence shown here is derived from an EMBL/GenBank/DDBJ whole genome shotgun (WGS) entry which is preliminary data.</text>
</comment>
<evidence type="ECO:0000259" key="5">
    <source>
        <dbReference type="PROSITE" id="PS50041"/>
    </source>
</evidence>
<keyword evidence="1 4" id="KW-0732">Signal</keyword>
<keyword evidence="3" id="KW-0812">Transmembrane</keyword>
<keyword evidence="7" id="KW-1185">Reference proteome</keyword>
<gene>
    <name evidence="6" type="ORF">DLAC_03612</name>
</gene>
<protein>
    <submittedName>
        <fullName evidence="6">IPT/TIG domain-containing protein</fullName>
    </submittedName>
</protein>
<organism evidence="6 7">
    <name type="scientific">Tieghemostelium lacteum</name>
    <name type="common">Slime mold</name>
    <name type="synonym">Dictyostelium lacteum</name>
    <dbReference type="NCBI Taxonomy" id="361077"/>
    <lineage>
        <taxon>Eukaryota</taxon>
        <taxon>Amoebozoa</taxon>
        <taxon>Evosea</taxon>
        <taxon>Eumycetozoa</taxon>
        <taxon>Dictyostelia</taxon>
        <taxon>Dictyosteliales</taxon>
        <taxon>Raperosteliaceae</taxon>
        <taxon>Tieghemostelium</taxon>
    </lineage>
</organism>
<keyword evidence="3" id="KW-0472">Membrane</keyword>
<dbReference type="OMA" id="KFYYPST"/>
<dbReference type="InterPro" id="IPR001304">
    <property type="entry name" value="C-type_lectin-like"/>
</dbReference>
<dbReference type="Proteomes" id="UP000076078">
    <property type="component" value="Unassembled WGS sequence"/>
</dbReference>
<evidence type="ECO:0000313" key="6">
    <source>
        <dbReference type="EMBL" id="KYQ99673.1"/>
    </source>
</evidence>
<dbReference type="PANTHER" id="PTHR31341">
    <property type="entry name" value="IPT/TIG DOMAIN-CONTAINING PROTEIN-RELATED-RELATED"/>
    <property type="match status" value="1"/>
</dbReference>
<evidence type="ECO:0000313" key="7">
    <source>
        <dbReference type="Proteomes" id="UP000076078"/>
    </source>
</evidence>
<keyword evidence="3" id="KW-1133">Transmembrane helix</keyword>
<accession>A0A152A0E6</accession>
<evidence type="ECO:0000256" key="4">
    <source>
        <dbReference type="SAM" id="SignalP"/>
    </source>
</evidence>
<reference evidence="6 7" key="1">
    <citation type="submission" date="2015-12" db="EMBL/GenBank/DDBJ databases">
        <title>Dictyostelia acquired genes for synthesis and detection of signals that induce cell-type specialization by lateral gene transfer from prokaryotes.</title>
        <authorList>
            <person name="Gloeckner G."/>
            <person name="Schaap P."/>
        </authorList>
    </citation>
    <scope>NUCLEOTIDE SEQUENCE [LARGE SCALE GENOMIC DNA]</scope>
    <source>
        <strain evidence="6 7">TK</strain>
    </source>
</reference>
<dbReference type="InterPro" id="IPR052014">
    <property type="entry name" value="Dictyostelium_Tiger"/>
</dbReference>
<dbReference type="CDD" id="cd00603">
    <property type="entry name" value="IPT_PCSR"/>
    <property type="match status" value="3"/>
</dbReference>
<feature type="chain" id="PRO_5007593472" evidence="4">
    <location>
        <begin position="25"/>
        <end position="3406"/>
    </location>
</feature>
<dbReference type="InParanoid" id="A0A152A0E6"/>
<dbReference type="SUPFAM" id="SSF81296">
    <property type="entry name" value="E set domains"/>
    <property type="match status" value="5"/>
</dbReference>
<dbReference type="SUPFAM" id="SSF56436">
    <property type="entry name" value="C-type lectin-like"/>
    <property type="match status" value="1"/>
</dbReference>
<dbReference type="InterPro" id="IPR013783">
    <property type="entry name" value="Ig-like_fold"/>
</dbReference>
<proteinExistence type="predicted"/>
<name>A0A152A0E6_TIELA</name>
<dbReference type="PROSITE" id="PS50041">
    <property type="entry name" value="C_TYPE_LECTIN_2"/>
    <property type="match status" value="1"/>
</dbReference>
<feature type="transmembrane region" description="Helical" evidence="3">
    <location>
        <begin position="3359"/>
        <end position="3384"/>
    </location>
</feature>